<dbReference type="GO" id="GO:0003677">
    <property type="term" value="F:DNA binding"/>
    <property type="evidence" value="ECO:0007669"/>
    <property type="project" value="InterPro"/>
</dbReference>
<dbReference type="GO" id="GO:0015074">
    <property type="term" value="P:DNA integration"/>
    <property type="evidence" value="ECO:0007669"/>
    <property type="project" value="InterPro"/>
</dbReference>
<dbReference type="InterPro" id="IPR013762">
    <property type="entry name" value="Integrase-like_cat_sf"/>
</dbReference>
<proteinExistence type="predicted"/>
<evidence type="ECO:0000313" key="6">
    <source>
        <dbReference type="Proteomes" id="UP000596117"/>
    </source>
</evidence>
<dbReference type="SUPFAM" id="SSF56349">
    <property type="entry name" value="DNA breaking-rejoining enzymes"/>
    <property type="match status" value="1"/>
</dbReference>
<protein>
    <recommendedName>
        <fullName evidence="7">Integrase</fullName>
    </recommendedName>
</protein>
<keyword evidence="1" id="KW-0233">DNA recombination</keyword>
<dbReference type="EMBL" id="CP035093">
    <property type="protein sequence ID" value="QAT13035.1"/>
    <property type="molecule type" value="Genomic_DNA"/>
</dbReference>
<feature type="compositionally biased region" description="Low complexity" evidence="2">
    <location>
        <begin position="1"/>
        <end position="21"/>
    </location>
</feature>
<dbReference type="Proteomes" id="UP000596117">
    <property type="component" value="Chromosome"/>
</dbReference>
<organism evidence="3 5">
    <name type="scientific">Brevundimonas diminuta</name>
    <name type="common">Pseudomonas diminuta</name>
    <dbReference type="NCBI Taxonomy" id="293"/>
    <lineage>
        <taxon>Bacteria</taxon>
        <taxon>Pseudomonadati</taxon>
        <taxon>Pseudomonadota</taxon>
        <taxon>Alphaproteobacteria</taxon>
        <taxon>Caulobacterales</taxon>
        <taxon>Caulobacteraceae</taxon>
        <taxon>Brevundimonas</taxon>
    </lineage>
</organism>
<gene>
    <name evidence="3" type="ORF">EQG53_00945</name>
    <name evidence="4" type="ORF">I6H83_04020</name>
</gene>
<keyword evidence="6" id="KW-1185">Reference proteome</keyword>
<evidence type="ECO:0000313" key="5">
    <source>
        <dbReference type="Proteomes" id="UP000287388"/>
    </source>
</evidence>
<dbReference type="KEGG" id="bdm:EQG53_00945"/>
<reference evidence="4 6" key="2">
    <citation type="submission" date="2020-12" db="EMBL/GenBank/DDBJ databases">
        <title>FDA dAtabase for Regulatory Grade micrObial Sequences (FDA-ARGOS): Supporting development and validation of Infectious Disease Dx tests.</title>
        <authorList>
            <person name="Kerrigan L."/>
            <person name="Long C."/>
            <person name="Tallon L."/>
            <person name="Sadzewicz L."/>
            <person name="Zhao X."/>
            <person name="Boylan J."/>
            <person name="Ott S."/>
            <person name="Bowen H."/>
            <person name="Vavikolanu K."/>
            <person name="Mehta A."/>
            <person name="Aluvathingal J."/>
            <person name="Nadendla S."/>
            <person name="Yan Y."/>
            <person name="Sichtig H."/>
        </authorList>
    </citation>
    <scope>NUCLEOTIDE SEQUENCE [LARGE SCALE GENOMIC DNA]</scope>
    <source>
        <strain evidence="4 6">FDAARGOS_1026</strain>
    </source>
</reference>
<dbReference type="Proteomes" id="UP000287388">
    <property type="component" value="Chromosome"/>
</dbReference>
<dbReference type="EMBL" id="CP066026">
    <property type="protein sequence ID" value="QQB89618.1"/>
    <property type="molecule type" value="Genomic_DNA"/>
</dbReference>
<evidence type="ECO:0008006" key="7">
    <source>
        <dbReference type="Google" id="ProtNLM"/>
    </source>
</evidence>
<dbReference type="Gene3D" id="1.10.443.10">
    <property type="entry name" value="Intergrase catalytic core"/>
    <property type="match status" value="1"/>
</dbReference>
<reference evidence="3 5" key="1">
    <citation type="submission" date="2019-01" db="EMBL/GenBank/DDBJ databases">
        <title>Brevundimonas diminuta Genome sequencing and assembly.</title>
        <authorList>
            <person name="Chen H."/>
        </authorList>
    </citation>
    <scope>NUCLEOTIDE SEQUENCE [LARGE SCALE GENOMIC DNA]</scope>
    <source>
        <strain evidence="3">ATCC</strain>
        <strain evidence="5">ATCC(B) 19146</strain>
    </source>
</reference>
<evidence type="ECO:0000313" key="3">
    <source>
        <dbReference type="EMBL" id="QAT13035.1"/>
    </source>
</evidence>
<dbReference type="GO" id="GO:0006310">
    <property type="term" value="P:DNA recombination"/>
    <property type="evidence" value="ECO:0007669"/>
    <property type="project" value="UniProtKB-KW"/>
</dbReference>
<accession>A0A410NT71</accession>
<feature type="region of interest" description="Disordered" evidence="2">
    <location>
        <begin position="1"/>
        <end position="37"/>
    </location>
</feature>
<evidence type="ECO:0000256" key="1">
    <source>
        <dbReference type="ARBA" id="ARBA00023172"/>
    </source>
</evidence>
<dbReference type="InterPro" id="IPR011010">
    <property type="entry name" value="DNA_brk_join_enz"/>
</dbReference>
<evidence type="ECO:0000256" key="2">
    <source>
        <dbReference type="SAM" id="MobiDB-lite"/>
    </source>
</evidence>
<evidence type="ECO:0000313" key="4">
    <source>
        <dbReference type="EMBL" id="QQB89618.1"/>
    </source>
</evidence>
<dbReference type="AlphaFoldDB" id="A0A410NT71"/>
<name>A0A410NT71_BREDI</name>
<sequence length="648" mass="72977">MSSSSVRSVARANDTVPTPRRGPGRPPNPIIEHPAPLWDRVAPPRDFAGALDAEMKRHGDTAWGLHKALAVKAASVDRTTIKAWRTNAKGPETTASLKAVDLIEARYQLPPGYLRSRIGPGRAVSGHSLPHLSPSERRRLAWHLPDDFGRRTRAEQTAIVDWVQANILTGGTAYHRYHAAISKHRFAFRFDHLLEGGRRSYATPRVQPEFVPPARLEAEMADLLRFKTRTLTEVGFQRSGVWGVETASQKLEHLGLFFGALAAPRDSITAGHGVARDKLSFALLISPTVWDWYVQWRETRRGFFTGWESEMLLLAAALTRTQTGWLHQSAGLASVLEPVEGLITAQDVERIRADWDGACETVHRHTLARAREIQRVARVHRDPFEPLLPVLDASSPVGEYRKITQEILARMPDARRHPQGAAECVRSFLMLRLGLHLGLRQKNLRQLLVRPRGCPHSSERELERLKRGELRWNEREAGWEVFIPCAAFKNAHSAYFAKRPFRLLLPDLDDLYVWIDAWLATHRPRLLNGAEDPGTFFIKTVKRTSRDPAYNQQTFYEAWRLTIQRYGIHNPWTGKGAIKGLLPHGPHSVRDVLATHILKHTGSYEQASYAIQDTAATVADHYGRFLPQDKAALAAQVLNQVWAANPDG</sequence>